<keyword evidence="3" id="KW-0812">Transmembrane</keyword>
<dbReference type="EMBL" id="BQKE01000006">
    <property type="protein sequence ID" value="GJM64593.1"/>
    <property type="molecule type" value="Genomic_DNA"/>
</dbReference>
<dbReference type="InterPro" id="IPR021720">
    <property type="entry name" value="Malectin_dom"/>
</dbReference>
<dbReference type="Proteomes" id="UP001310022">
    <property type="component" value="Unassembled WGS sequence"/>
</dbReference>
<feature type="domain" description="Malectin" evidence="10">
    <location>
        <begin position="449"/>
        <end position="534"/>
    </location>
</feature>
<evidence type="ECO:0000256" key="9">
    <source>
        <dbReference type="ARBA" id="ARBA00023277"/>
    </source>
</evidence>
<reference evidence="12 13" key="1">
    <citation type="submission" date="2021-12" db="EMBL/GenBank/DDBJ databases">
        <title>Genome sequencing of bacteria with rrn-lacking chromosome and rrn-plasmid.</title>
        <authorList>
            <person name="Anda M."/>
            <person name="Iwasaki W."/>
        </authorList>
    </citation>
    <scope>NUCLEOTIDE SEQUENCE [LARGE SCALE GENOMIC DNA]</scope>
    <source>
        <strain evidence="12 13">NBRC 15940</strain>
    </source>
</reference>
<dbReference type="InterPro" id="IPR039155">
    <property type="entry name" value="MLEC"/>
</dbReference>
<protein>
    <recommendedName>
        <fullName evidence="14">T9SS type A sorting domain-containing protein</fullName>
    </recommendedName>
</protein>
<organism evidence="12 13">
    <name type="scientific">Persicobacter diffluens</name>
    <dbReference type="NCBI Taxonomy" id="981"/>
    <lineage>
        <taxon>Bacteria</taxon>
        <taxon>Pseudomonadati</taxon>
        <taxon>Bacteroidota</taxon>
        <taxon>Cytophagia</taxon>
        <taxon>Cytophagales</taxon>
        <taxon>Persicobacteraceae</taxon>
        <taxon>Persicobacter</taxon>
    </lineage>
</organism>
<evidence type="ECO:0000259" key="10">
    <source>
        <dbReference type="Pfam" id="PF11721"/>
    </source>
</evidence>
<dbReference type="PANTHER" id="PTHR13460:SF0">
    <property type="entry name" value="MALECTIN"/>
    <property type="match status" value="1"/>
</dbReference>
<evidence type="ECO:0000256" key="4">
    <source>
        <dbReference type="ARBA" id="ARBA00022729"/>
    </source>
</evidence>
<comment type="subcellular location">
    <subcellularLocation>
        <location evidence="1">Endoplasmic reticulum membrane</location>
        <topology evidence="1">Single-pass type I membrane protein</topology>
    </subcellularLocation>
</comment>
<evidence type="ECO:0000256" key="2">
    <source>
        <dbReference type="ARBA" id="ARBA00009141"/>
    </source>
</evidence>
<evidence type="ECO:0000313" key="13">
    <source>
        <dbReference type="Proteomes" id="UP001310022"/>
    </source>
</evidence>
<keyword evidence="8" id="KW-0325">Glycoprotein</keyword>
<evidence type="ECO:0000256" key="6">
    <source>
        <dbReference type="ARBA" id="ARBA00022989"/>
    </source>
</evidence>
<evidence type="ECO:0008006" key="14">
    <source>
        <dbReference type="Google" id="ProtNLM"/>
    </source>
</evidence>
<keyword evidence="6" id="KW-1133">Transmembrane helix</keyword>
<keyword evidence="13" id="KW-1185">Reference proteome</keyword>
<evidence type="ECO:0000256" key="8">
    <source>
        <dbReference type="ARBA" id="ARBA00023180"/>
    </source>
</evidence>
<dbReference type="RefSeq" id="WP_338239653.1">
    <property type="nucleotide sequence ID" value="NZ_BQKE01000006.1"/>
</dbReference>
<dbReference type="InterPro" id="IPR026444">
    <property type="entry name" value="Secre_tail"/>
</dbReference>
<dbReference type="AlphaFoldDB" id="A0AAN4W4P8"/>
<name>A0AAN4W4P8_9BACT</name>
<gene>
    <name evidence="12" type="ORF">PEDI_51450</name>
</gene>
<proteinExistence type="inferred from homology"/>
<evidence type="ECO:0000256" key="7">
    <source>
        <dbReference type="ARBA" id="ARBA00023136"/>
    </source>
</evidence>
<keyword evidence="9" id="KW-0119">Carbohydrate metabolism</keyword>
<dbReference type="GO" id="GO:0030246">
    <property type="term" value="F:carbohydrate binding"/>
    <property type="evidence" value="ECO:0007669"/>
    <property type="project" value="InterPro"/>
</dbReference>
<evidence type="ECO:0000313" key="12">
    <source>
        <dbReference type="EMBL" id="GJM64593.1"/>
    </source>
</evidence>
<feature type="domain" description="Malectin" evidence="10">
    <location>
        <begin position="324"/>
        <end position="404"/>
    </location>
</feature>
<evidence type="ECO:0000256" key="1">
    <source>
        <dbReference type="ARBA" id="ARBA00004115"/>
    </source>
</evidence>
<dbReference type="Gene3D" id="2.60.120.430">
    <property type="entry name" value="Galactose-binding lectin"/>
    <property type="match status" value="2"/>
</dbReference>
<sequence length="832" mass="94846">MRKILYVIGVAFCFVFLSKFTYSAHSTLPEGLKLWLNLTKGEPILIYVDDEDYGPYHASPFLFKDKVCFFINGPGDQVILVAYDPETGEQIPLVTGFLGGIHVTIVDDYLYFWANGLGSFDGQNVTEFNFKNSTLDYIESALETQMSGIIKDPRFLLVDDSLVTVSVAPVVVYTEDPESGYLKTENKYIGLKGEQAVIFGSEEKDVATAPELFGQHDYTPLGTEQVPQTEMGSIRNPRLDQNFIQLLPPEIAQYNSGDRVVKLDNRYYFTTLIGQDLWLVEYESKAEQDADFFLNTGKYRSEEEDVYLRQFNGNRYDDLSLGRNFWNSHRFGAFEYDIPLENGSYYLNLFFKEIYFREAGKRDFHVFAEDSLLLEHFNPDPKDGEITKGFFLEITDGALNLKFQRGLANHPMLSGLSLKKINPSNFIDAGSAEDQHFFSGVAYESRENIKDDILSFTQRFSADFSVPQQAFLTERYGHDFYYHLPVEEAGYYKVSLFAAETFWLNPPYLGPYSVEEVIKRRFSIKVGEQEVANNRVLNALGDKIETIVYADGPINLRFFVDEDGLDNAKINAIRWTKTVPPQTLYIDCGNFGETSYFVEVLDSIDYYSRLTVPDNYFDGGEIFNSTGRPGDFRVTERFGQDFKYTLPTSVGSKYRLLVFSGSSTHIPGDNRQFNLSIDDSLVLVNYRQTKIENYALDAPNNQILSFEFTARYPFTTLRFFTSSGSLDYAHINALALERVDLDELTNEGRQIRESFLLYPNPAYSTFRIVTDALVKQIQIINDQGVSIPFEQGQFTPGILSIDVGQNVPTGLYQVIITTENSTTNKQVMLRVW</sequence>
<keyword evidence="5" id="KW-0256">Endoplasmic reticulum</keyword>
<dbReference type="Pfam" id="PF11721">
    <property type="entry name" value="Malectin"/>
    <property type="match status" value="2"/>
</dbReference>
<evidence type="ECO:0000256" key="5">
    <source>
        <dbReference type="ARBA" id="ARBA00022824"/>
    </source>
</evidence>
<keyword evidence="7" id="KW-0472">Membrane</keyword>
<comment type="caution">
    <text evidence="12">The sequence shown here is derived from an EMBL/GenBank/DDBJ whole genome shotgun (WGS) entry which is preliminary data.</text>
</comment>
<keyword evidence="4" id="KW-0732">Signal</keyword>
<dbReference type="GO" id="GO:0016020">
    <property type="term" value="C:membrane"/>
    <property type="evidence" value="ECO:0007669"/>
    <property type="project" value="TreeGrafter"/>
</dbReference>
<evidence type="ECO:0000259" key="11">
    <source>
        <dbReference type="Pfam" id="PF18962"/>
    </source>
</evidence>
<evidence type="ECO:0000256" key="3">
    <source>
        <dbReference type="ARBA" id="ARBA00022692"/>
    </source>
</evidence>
<feature type="domain" description="Secretion system C-terminal sorting" evidence="11">
    <location>
        <begin position="757"/>
        <end position="827"/>
    </location>
</feature>
<comment type="similarity">
    <text evidence="2">Belongs to the malectin family.</text>
</comment>
<accession>A0AAN4W4P8</accession>
<dbReference type="Pfam" id="PF18962">
    <property type="entry name" value="Por_Secre_tail"/>
    <property type="match status" value="1"/>
</dbReference>
<dbReference type="PANTHER" id="PTHR13460">
    <property type="match status" value="1"/>
</dbReference>